<dbReference type="PANTHER" id="PTHR30483">
    <property type="entry name" value="LEUCINE-SPECIFIC-BINDING PROTEIN"/>
    <property type="match status" value="1"/>
</dbReference>
<dbReference type="EMBL" id="JADGMQ010000007">
    <property type="protein sequence ID" value="MBI1621297.1"/>
    <property type="molecule type" value="Genomic_DNA"/>
</dbReference>
<dbReference type="PANTHER" id="PTHR30483:SF6">
    <property type="entry name" value="PERIPLASMIC BINDING PROTEIN OF ABC TRANSPORTER FOR NATURAL AMINO ACIDS"/>
    <property type="match status" value="1"/>
</dbReference>
<feature type="domain" description="Leucine-binding protein" evidence="4">
    <location>
        <begin position="37"/>
        <end position="190"/>
    </location>
</feature>
<protein>
    <submittedName>
        <fullName evidence="5">ABC transporter substrate-binding protein</fullName>
    </submittedName>
</protein>
<proteinExistence type="inferred from homology"/>
<dbReference type="Gene3D" id="3.40.50.2300">
    <property type="match status" value="2"/>
</dbReference>
<evidence type="ECO:0000256" key="3">
    <source>
        <dbReference type="ARBA" id="ARBA00022970"/>
    </source>
</evidence>
<evidence type="ECO:0000313" key="6">
    <source>
        <dbReference type="Proteomes" id="UP000601789"/>
    </source>
</evidence>
<comment type="similarity">
    <text evidence="1">Belongs to the leucine-binding protein family.</text>
</comment>
<dbReference type="InterPro" id="IPR022478">
    <property type="entry name" value="ABC_transptr_sub-bd_PQQ"/>
</dbReference>
<keyword evidence="6" id="KW-1185">Reference proteome</keyword>
<dbReference type="InterPro" id="IPR051010">
    <property type="entry name" value="BCAA_transport"/>
</dbReference>
<dbReference type="CDD" id="cd06268">
    <property type="entry name" value="PBP1_ABC_transporter_LIVBP-like"/>
    <property type="match status" value="1"/>
</dbReference>
<evidence type="ECO:0000313" key="5">
    <source>
        <dbReference type="EMBL" id="MBI1621297.1"/>
    </source>
</evidence>
<organism evidence="5 6">
    <name type="scientific">Aquamicrobium zhengzhouense</name>
    <dbReference type="NCBI Taxonomy" id="2781738"/>
    <lineage>
        <taxon>Bacteria</taxon>
        <taxon>Pseudomonadati</taxon>
        <taxon>Pseudomonadota</taxon>
        <taxon>Alphaproteobacteria</taxon>
        <taxon>Hyphomicrobiales</taxon>
        <taxon>Phyllobacteriaceae</taxon>
        <taxon>Aquamicrobium</taxon>
    </lineage>
</organism>
<comment type="caution">
    <text evidence="5">The sequence shown here is derived from an EMBL/GenBank/DDBJ whole genome shotgun (WGS) entry which is preliminary data.</text>
</comment>
<evidence type="ECO:0000259" key="4">
    <source>
        <dbReference type="Pfam" id="PF13458"/>
    </source>
</evidence>
<evidence type="ECO:0000256" key="1">
    <source>
        <dbReference type="ARBA" id="ARBA00010062"/>
    </source>
</evidence>
<name>A0ABS0SDC1_9HYPH</name>
<dbReference type="InterPro" id="IPR028081">
    <property type="entry name" value="Leu-bd"/>
</dbReference>
<gene>
    <name evidence="5" type="ORF">IOD40_11550</name>
</gene>
<accession>A0ABS0SDC1</accession>
<dbReference type="InterPro" id="IPR028082">
    <property type="entry name" value="Peripla_BP_I"/>
</dbReference>
<evidence type="ECO:0000256" key="2">
    <source>
        <dbReference type="ARBA" id="ARBA00022729"/>
    </source>
</evidence>
<keyword evidence="2" id="KW-0732">Signal</keyword>
<keyword evidence="3" id="KW-0813">Transport</keyword>
<dbReference type="Proteomes" id="UP000601789">
    <property type="component" value="Unassembled WGS sequence"/>
</dbReference>
<sequence length="378" mass="41833">MATALAAANDQVRIGFIGLEPDGQEPVSLLDVVAEDDGLAGARLAIEDNNATGTFMGQEFILEEKILPRDGDVAAAAVELVNGDVKWILSALPREKLNTLLDAAGDATVFNVAAPDNVLRNEECRANLYHTVASRRMLTDALAQFLIYKRWTRWALVVGNTPEDEQGAEALKQSAERFGAEIVSEKKWPHTPLARRSEGGFHAIQREVPVFLQDLEDHDILLVIDETDYFGEYIPHQTWVPRPVGGTQGLTAAAWHRAHESWGAVQLHRRFERRANRWMSPVDYAAWVAVRSLGEAATRAGSVEEGPMLDYLKGESFQLGAYMGEPVTFRSWDRQLRQPILVAGPRMVVSVSPQEGFLHPRTLLDTLGDDEAETGCKN</sequence>
<reference evidence="5 6" key="1">
    <citation type="submission" date="2020-10" db="EMBL/GenBank/DDBJ databases">
        <title>Aquamicrobium zhengzhouensis sp. nov., a exopolysaccharide producing bacterium isolated from farmland soil.</title>
        <authorList>
            <person name="Wang X."/>
        </authorList>
    </citation>
    <scope>NUCLEOTIDE SEQUENCE [LARGE SCALE GENOMIC DNA]</scope>
    <source>
        <strain evidence="6">cd-1</strain>
    </source>
</reference>
<keyword evidence="3" id="KW-0029">Amino-acid transport</keyword>
<dbReference type="Pfam" id="PF13458">
    <property type="entry name" value="Peripla_BP_6"/>
    <property type="match status" value="1"/>
</dbReference>
<dbReference type="NCBIfam" id="TIGR03863">
    <property type="entry name" value="PQQ_ABC_bind"/>
    <property type="match status" value="1"/>
</dbReference>
<dbReference type="SUPFAM" id="SSF53822">
    <property type="entry name" value="Periplasmic binding protein-like I"/>
    <property type="match status" value="1"/>
</dbReference>